<dbReference type="RefSeq" id="WP_235725973.1">
    <property type="nucleotide sequence ID" value="NZ_JAKGCU010000032.1"/>
</dbReference>
<name>A0ABS9DPG8_9ACTN</name>
<protein>
    <recommendedName>
        <fullName evidence="3">Nucleic acid-binding protein</fullName>
    </recommendedName>
</protein>
<keyword evidence="2" id="KW-1185">Reference proteome</keyword>
<sequence length="207" mass="22637">MTSRPIIDAGPALNFLAINKERLLIDVLGPICTPETVRDEVLQKARTDNRFTAVTAVWNKLPGKYLEILSDDATPELIAAVARITGLPFAERKRSSRDLGETMVVAHAAVRAFSGQRVIVIIDDQQGARLAQAERARLDRLRNQGQSVGAITVVNTTTILMRAAGGKHLPDRAAMRAIYQRLREHDDGLVPISETGLLGAALWEVVQ</sequence>
<proteinExistence type="predicted"/>
<dbReference type="EMBL" id="JAKGCU010000032">
    <property type="protein sequence ID" value="MCF3941108.1"/>
    <property type="molecule type" value="Genomic_DNA"/>
</dbReference>
<evidence type="ECO:0000313" key="1">
    <source>
        <dbReference type="EMBL" id="MCF3941108.1"/>
    </source>
</evidence>
<reference evidence="1" key="1">
    <citation type="submission" date="2022-01" db="EMBL/GenBank/DDBJ databases">
        <title>Gordonia xiamenensis sp. nov., isolated from surface seawater in Xiamen.</title>
        <authorList>
            <person name="He Y.F."/>
        </authorList>
    </citation>
    <scope>NUCLEOTIDE SEQUENCE</scope>
    <source>
        <strain evidence="1">GW1C4-4</strain>
    </source>
</reference>
<evidence type="ECO:0000313" key="2">
    <source>
        <dbReference type="Proteomes" id="UP001108089"/>
    </source>
</evidence>
<organism evidence="1 2">
    <name type="scientific">Gordonia tangerina</name>
    <dbReference type="NCBI Taxonomy" id="2911060"/>
    <lineage>
        <taxon>Bacteria</taxon>
        <taxon>Bacillati</taxon>
        <taxon>Actinomycetota</taxon>
        <taxon>Actinomycetes</taxon>
        <taxon>Mycobacteriales</taxon>
        <taxon>Gordoniaceae</taxon>
        <taxon>Gordonia</taxon>
    </lineage>
</organism>
<accession>A0ABS9DPG8</accession>
<comment type="caution">
    <text evidence="1">The sequence shown here is derived from an EMBL/GenBank/DDBJ whole genome shotgun (WGS) entry which is preliminary data.</text>
</comment>
<evidence type="ECO:0008006" key="3">
    <source>
        <dbReference type="Google" id="ProtNLM"/>
    </source>
</evidence>
<gene>
    <name evidence="1" type="ORF">L1892_22315</name>
</gene>
<dbReference type="Proteomes" id="UP001108089">
    <property type="component" value="Unassembled WGS sequence"/>
</dbReference>